<dbReference type="Proteomes" id="UP000070383">
    <property type="component" value="Unassembled WGS sequence"/>
</dbReference>
<accession>A0A133KDC9</accession>
<keyword evidence="2" id="KW-1185">Reference proteome</keyword>
<dbReference type="OrthoDB" id="1690763at2"/>
<proteinExistence type="predicted"/>
<reference evidence="2" key="1">
    <citation type="submission" date="2016-01" db="EMBL/GenBank/DDBJ databases">
        <authorList>
            <person name="Mitreva M."/>
            <person name="Pepin K.H."/>
            <person name="Mihindukulasuriya K.A."/>
            <person name="Fulton R."/>
            <person name="Fronick C."/>
            <person name="O'Laughlin M."/>
            <person name="Miner T."/>
            <person name="Herter B."/>
            <person name="Rosa B.A."/>
            <person name="Cordes M."/>
            <person name="Tomlinson C."/>
            <person name="Wollam A."/>
            <person name="Palsikar V.B."/>
            <person name="Mardis E.R."/>
            <person name="Wilson R.K."/>
        </authorList>
    </citation>
    <scope>NUCLEOTIDE SEQUENCE [LARGE SCALE GENOMIC DNA]</scope>
    <source>
        <strain evidence="2">MJR8151</strain>
    </source>
</reference>
<comment type="caution">
    <text evidence="1">The sequence shown here is derived from an EMBL/GenBank/DDBJ whole genome shotgun (WGS) entry which is preliminary data.</text>
</comment>
<evidence type="ECO:0000313" key="1">
    <source>
        <dbReference type="EMBL" id="KWZ77566.1"/>
    </source>
</evidence>
<dbReference type="STRING" id="33036.HMPREF3200_01387"/>
<dbReference type="AlphaFoldDB" id="A0A133KDC9"/>
<protein>
    <recommendedName>
        <fullName evidence="3">BppU N-terminal domain-containing protein</fullName>
    </recommendedName>
</protein>
<dbReference type="EMBL" id="LRPM01000048">
    <property type="protein sequence ID" value="KWZ77566.1"/>
    <property type="molecule type" value="Genomic_DNA"/>
</dbReference>
<evidence type="ECO:0000313" key="2">
    <source>
        <dbReference type="Proteomes" id="UP000070383"/>
    </source>
</evidence>
<organism evidence="1 2">
    <name type="scientific">Anaerococcus tetradius</name>
    <dbReference type="NCBI Taxonomy" id="33036"/>
    <lineage>
        <taxon>Bacteria</taxon>
        <taxon>Bacillati</taxon>
        <taxon>Bacillota</taxon>
        <taxon>Tissierellia</taxon>
        <taxon>Tissierellales</taxon>
        <taxon>Peptoniphilaceae</taxon>
        <taxon>Anaerococcus</taxon>
    </lineage>
</organism>
<dbReference type="PATRIC" id="fig|33036.3.peg.1374"/>
<sequence length="407" mass="45312">MDTTNLRQVEGGTVIKQADRSSVLSFILQDAKGREVKLDGQAAQVALYTNQGKFWETTTKVKGAEVSFSLPGNLAVDDYLLDISVAGYVFPSDRDLIIRVTQGFKNLPDKEAAERSERTLEEITADVQKQADEKLKQTITLITTKKDEFTSYVDTKATEISSTGDKYLKDIEATTSQAKTGISEVAKTEADKMKASSTEAISLIGSKKDQALKEIDSKAKTVSDTLKTDLAGLLKDKVDKEPGKGLSDNNFSTEYKNKLDKLDTDIDKKLEPKADKTMVDDEVQKLKDLIFDSEVKSQDTMVYVLDPYIEGGQVKFKAKQIGNLLANDFLRVNVDSDKYKFRIKSTSQGVILFYSMTDEALRYAIHVFPNVKNYEINFGKKVTGEMIFTSVTMPEDKVSVIREEVAV</sequence>
<name>A0A133KDC9_9FIRM</name>
<dbReference type="RefSeq" id="WP_060929616.1">
    <property type="nucleotide sequence ID" value="NZ_KQ955281.1"/>
</dbReference>
<gene>
    <name evidence="1" type="ORF">HMPREF3200_01387</name>
</gene>
<evidence type="ECO:0008006" key="3">
    <source>
        <dbReference type="Google" id="ProtNLM"/>
    </source>
</evidence>